<evidence type="ECO:0000256" key="1">
    <source>
        <dbReference type="SAM" id="MobiDB-lite"/>
    </source>
</evidence>
<protein>
    <submittedName>
        <fullName evidence="2">Uncharacterized protein</fullName>
    </submittedName>
</protein>
<name>A0A166PXE0_9HYPO</name>
<comment type="caution">
    <text evidence="2">The sequence shown here is derived from an EMBL/GenBank/DDBJ whole genome shotgun (WGS) entry which is preliminary data.</text>
</comment>
<proteinExistence type="predicted"/>
<feature type="compositionally biased region" description="Polar residues" evidence="1">
    <location>
        <begin position="170"/>
        <end position="179"/>
    </location>
</feature>
<feature type="region of interest" description="Disordered" evidence="1">
    <location>
        <begin position="153"/>
        <end position="183"/>
    </location>
</feature>
<reference evidence="2 3" key="1">
    <citation type="journal article" date="2016" name="Genome Biol. Evol.">
        <title>Divergent and convergent evolution of fungal pathogenicity.</title>
        <authorList>
            <person name="Shang Y."/>
            <person name="Xiao G."/>
            <person name="Zheng P."/>
            <person name="Cen K."/>
            <person name="Zhan S."/>
            <person name="Wang C."/>
        </authorList>
    </citation>
    <scope>NUCLEOTIDE SEQUENCE [LARGE SCALE GENOMIC DNA]</scope>
    <source>
        <strain evidence="2 3">RCEF 2490</strain>
    </source>
</reference>
<evidence type="ECO:0000313" key="3">
    <source>
        <dbReference type="Proteomes" id="UP000078544"/>
    </source>
</evidence>
<dbReference type="Proteomes" id="UP000078544">
    <property type="component" value="Unassembled WGS sequence"/>
</dbReference>
<evidence type="ECO:0000313" key="2">
    <source>
        <dbReference type="EMBL" id="KZZ99690.1"/>
    </source>
</evidence>
<accession>A0A166PXE0</accession>
<dbReference type="OrthoDB" id="5049336at2759"/>
<feature type="compositionally biased region" description="Polar residues" evidence="1">
    <location>
        <begin position="200"/>
        <end position="210"/>
    </location>
</feature>
<feature type="compositionally biased region" description="Polar residues" evidence="1">
    <location>
        <begin position="153"/>
        <end position="162"/>
    </location>
</feature>
<dbReference type="AlphaFoldDB" id="A0A166PXE0"/>
<organism evidence="2 3">
    <name type="scientific">Moelleriella libera RCEF 2490</name>
    <dbReference type="NCBI Taxonomy" id="1081109"/>
    <lineage>
        <taxon>Eukaryota</taxon>
        <taxon>Fungi</taxon>
        <taxon>Dikarya</taxon>
        <taxon>Ascomycota</taxon>
        <taxon>Pezizomycotina</taxon>
        <taxon>Sordariomycetes</taxon>
        <taxon>Hypocreomycetidae</taxon>
        <taxon>Hypocreales</taxon>
        <taxon>Clavicipitaceae</taxon>
        <taxon>Moelleriella</taxon>
    </lineage>
</organism>
<feature type="region of interest" description="Disordered" evidence="1">
    <location>
        <begin position="192"/>
        <end position="211"/>
    </location>
</feature>
<gene>
    <name evidence="2" type="ORF">AAL_02262</name>
</gene>
<sequence length="238" mass="26296">MSSTNTPVLPTVSALRRLEPRPGGHWMVNGQSNDTYSLAYFMDGGILAVCYTMHPCTTVEAIRAQCGPLIYTYGDLERTQVKNEVAQGNPCPTVSRTFLPVRGNLNNIPSNISHPGPITIDPLMVNNNIPSTQIGPGERGLDTHFMPAKSQTGNTFNTGQKPTSHRHVVSNPQASTWSIPENRAPRVNEFSRVQDDRSNLHASNPETSMASELWEDEFCNLDTDMDEATSQTNWTPFH</sequence>
<keyword evidence="3" id="KW-1185">Reference proteome</keyword>
<dbReference type="EMBL" id="AZGY01000003">
    <property type="protein sequence ID" value="KZZ99690.1"/>
    <property type="molecule type" value="Genomic_DNA"/>
</dbReference>